<keyword evidence="1" id="KW-0863">Zinc-finger</keyword>
<keyword evidence="5" id="KW-1185">Reference proteome</keyword>
<gene>
    <name evidence="4" type="ORF">I9W82_004699</name>
</gene>
<dbReference type="SMART" id="SM00355">
    <property type="entry name" value="ZnF_C2H2"/>
    <property type="match status" value="2"/>
</dbReference>
<feature type="compositionally biased region" description="Low complexity" evidence="2">
    <location>
        <begin position="139"/>
        <end position="153"/>
    </location>
</feature>
<feature type="domain" description="C2H2-type" evidence="3">
    <location>
        <begin position="509"/>
        <end position="539"/>
    </location>
</feature>
<dbReference type="GeneID" id="93653328"/>
<keyword evidence="1" id="KW-0862">Zinc</keyword>
<feature type="compositionally biased region" description="Polar residues" evidence="2">
    <location>
        <begin position="126"/>
        <end position="138"/>
    </location>
</feature>
<dbReference type="GO" id="GO:0008270">
    <property type="term" value="F:zinc ion binding"/>
    <property type="evidence" value="ECO:0007669"/>
    <property type="project" value="UniProtKB-KW"/>
</dbReference>
<dbReference type="OrthoDB" id="6910977at2759"/>
<sequence length="593" mass="65362">MSPLAAIWQTYHSKVNQEGSIHHSDDKSGSLSNLSIDEVVVQVSSISDQQGVTCQSAILLNELLAQSPRICLKDKGASQARPVSANIGSKDGFVNNFSIGFVNNSCLQLSTSYPNNSSAIKLYQESGLNSRSSKQPQETSRNPSSSSSLSSANTAVSSIPMSSMYQNPHKAVEQSQLSQHHIDNDLYLLAEQDFRFTPELHRMSPFAMDHEATMDGTQETTLGSICPSQLESNRINYSSPVPIHLKLKQGLLENIQHVFNQTLEDEDDGNDNEGVLSQLEGPAIGDSIMSVTIPQSTSPRQYSFSRLSSPQLSKLSMYKFATTPAPADSFETPIAPETTPVSNTDVSEGASPFAEDEEGSHSSDDVDVTIRNTKDISKSSWTDSSKFYNASTSGIETSRIDEYKKAFFKQYSKASITKVKLTDTDRGCLPKDCSKPDYLTIVNSLDVFTCSKFAATRKYKCPVKECPLHFLGIKKRAELKHHVHYEHLKNGFVKNSCRQYEDEIMKILFVCNEANCGKAFYRCDSLNRHLNLVHGNGRTRGVKRKVSLTGADVAENADEEYAASYDGDSELEGQAGTYGYTRSTLGKRRKSSN</sequence>
<feature type="region of interest" description="Disordered" evidence="2">
    <location>
        <begin position="327"/>
        <end position="369"/>
    </location>
</feature>
<proteinExistence type="predicted"/>
<name>A0A8H8DAT7_9ASCO</name>
<evidence type="ECO:0000313" key="5">
    <source>
        <dbReference type="Proteomes" id="UP000669133"/>
    </source>
</evidence>
<evidence type="ECO:0000256" key="1">
    <source>
        <dbReference type="PROSITE-ProRule" id="PRU00042"/>
    </source>
</evidence>
<dbReference type="EMBL" id="JAEOAQ010000007">
    <property type="protein sequence ID" value="KAG5417066.1"/>
    <property type="molecule type" value="Genomic_DNA"/>
</dbReference>
<feature type="region of interest" description="Disordered" evidence="2">
    <location>
        <begin position="126"/>
        <end position="153"/>
    </location>
</feature>
<keyword evidence="1" id="KW-0479">Metal-binding</keyword>
<accession>A0A8H8DAT7</accession>
<dbReference type="PROSITE" id="PS50157">
    <property type="entry name" value="ZINC_FINGER_C2H2_2"/>
    <property type="match status" value="1"/>
</dbReference>
<comment type="caution">
    <text evidence="4">The sequence shown here is derived from an EMBL/GenBank/DDBJ whole genome shotgun (WGS) entry which is preliminary data.</text>
</comment>
<dbReference type="Proteomes" id="UP000669133">
    <property type="component" value="Unassembled WGS sequence"/>
</dbReference>
<organism evidence="4 5">
    <name type="scientific">Candida metapsilosis</name>
    <dbReference type="NCBI Taxonomy" id="273372"/>
    <lineage>
        <taxon>Eukaryota</taxon>
        <taxon>Fungi</taxon>
        <taxon>Dikarya</taxon>
        <taxon>Ascomycota</taxon>
        <taxon>Saccharomycotina</taxon>
        <taxon>Pichiomycetes</taxon>
        <taxon>Debaryomycetaceae</taxon>
        <taxon>Candida/Lodderomyces clade</taxon>
        <taxon>Candida</taxon>
    </lineage>
</organism>
<dbReference type="AlphaFoldDB" id="A0A8H8DAT7"/>
<reference evidence="4 5" key="1">
    <citation type="submission" date="2020-12" db="EMBL/GenBank/DDBJ databases">
        <title>Effect of drift, selection, and recombination on the evolution of hybrid genomes in Candida yeast pathogens.</title>
        <authorList>
            <person name="Mixao V."/>
            <person name="Ksiezopolska E."/>
            <person name="Saus E."/>
            <person name="Boekhout T."/>
            <person name="Gacser A."/>
            <person name="Gabaldon T."/>
        </authorList>
    </citation>
    <scope>NUCLEOTIDE SEQUENCE [LARGE SCALE GENOMIC DNA]</scope>
    <source>
        <strain evidence="4 5">BP57</strain>
    </source>
</reference>
<dbReference type="PROSITE" id="PS00028">
    <property type="entry name" value="ZINC_FINGER_C2H2_1"/>
    <property type="match status" value="1"/>
</dbReference>
<evidence type="ECO:0000259" key="3">
    <source>
        <dbReference type="PROSITE" id="PS50157"/>
    </source>
</evidence>
<evidence type="ECO:0000256" key="2">
    <source>
        <dbReference type="SAM" id="MobiDB-lite"/>
    </source>
</evidence>
<dbReference type="InterPro" id="IPR013087">
    <property type="entry name" value="Znf_C2H2_type"/>
</dbReference>
<protein>
    <submittedName>
        <fullName evidence="4">RME1</fullName>
    </submittedName>
</protein>
<dbReference type="RefSeq" id="XP_067546182.1">
    <property type="nucleotide sequence ID" value="XM_067693796.1"/>
</dbReference>
<evidence type="ECO:0000313" key="4">
    <source>
        <dbReference type="EMBL" id="KAG5417066.1"/>
    </source>
</evidence>